<keyword evidence="3" id="KW-1003">Cell membrane</keyword>
<dbReference type="InterPro" id="IPR024791">
    <property type="entry name" value="Cyt_c/ubiquinol_Oxase_su3"/>
</dbReference>
<comment type="subcellular location">
    <subcellularLocation>
        <location evidence="1">Cell membrane</location>
        <topology evidence="1">Multi-pass membrane protein</topology>
    </subcellularLocation>
</comment>
<evidence type="ECO:0000256" key="6">
    <source>
        <dbReference type="ARBA" id="ARBA00023136"/>
    </source>
</evidence>
<feature type="transmembrane region" description="Helical" evidence="7">
    <location>
        <begin position="69"/>
        <end position="89"/>
    </location>
</feature>
<dbReference type="PROSITE" id="PS50253">
    <property type="entry name" value="COX3"/>
    <property type="match status" value="1"/>
</dbReference>
<feature type="transmembrane region" description="Helical" evidence="7">
    <location>
        <begin position="96"/>
        <end position="117"/>
    </location>
</feature>
<evidence type="ECO:0000256" key="2">
    <source>
        <dbReference type="ARBA" id="ARBA00010581"/>
    </source>
</evidence>
<dbReference type="AlphaFoldDB" id="A0A382BMY3"/>
<dbReference type="PANTHER" id="PTHR11403:SF2">
    <property type="entry name" value="CYTOCHROME BO(3) UBIQUINOL OXIDASE SUBUNIT 3"/>
    <property type="match status" value="1"/>
</dbReference>
<gene>
    <name evidence="9" type="ORF">METZ01_LOCUS167381</name>
</gene>
<dbReference type="InterPro" id="IPR013833">
    <property type="entry name" value="Cyt_c_oxidase_su3_a-hlx"/>
</dbReference>
<feature type="transmembrane region" description="Helical" evidence="7">
    <location>
        <begin position="186"/>
        <end position="210"/>
    </location>
</feature>
<evidence type="ECO:0000256" key="4">
    <source>
        <dbReference type="ARBA" id="ARBA00022692"/>
    </source>
</evidence>
<evidence type="ECO:0000256" key="7">
    <source>
        <dbReference type="SAM" id="Phobius"/>
    </source>
</evidence>
<accession>A0A382BMY3</accession>
<evidence type="ECO:0000256" key="1">
    <source>
        <dbReference type="ARBA" id="ARBA00004651"/>
    </source>
</evidence>
<feature type="transmembrane region" description="Helical" evidence="7">
    <location>
        <begin position="27"/>
        <end position="49"/>
    </location>
</feature>
<evidence type="ECO:0000313" key="9">
    <source>
        <dbReference type="EMBL" id="SVB14527.1"/>
    </source>
</evidence>
<dbReference type="PANTHER" id="PTHR11403">
    <property type="entry name" value="CYTOCHROME C OXIDASE SUBUNIT III"/>
    <property type="match status" value="1"/>
</dbReference>
<dbReference type="EMBL" id="UINC01030323">
    <property type="protein sequence ID" value="SVB14527.1"/>
    <property type="molecule type" value="Genomic_DNA"/>
</dbReference>
<dbReference type="SUPFAM" id="SSF81452">
    <property type="entry name" value="Cytochrome c oxidase subunit III-like"/>
    <property type="match status" value="1"/>
</dbReference>
<name>A0A382BMY3_9ZZZZ</name>
<dbReference type="InterPro" id="IPR035973">
    <property type="entry name" value="Cyt_c_oxidase_su3-like_sf"/>
</dbReference>
<proteinExistence type="inferred from homology"/>
<keyword evidence="5 7" id="KW-1133">Transmembrane helix</keyword>
<reference evidence="9" key="1">
    <citation type="submission" date="2018-05" db="EMBL/GenBank/DDBJ databases">
        <authorList>
            <person name="Lanie J.A."/>
            <person name="Ng W.-L."/>
            <person name="Kazmierczak K.M."/>
            <person name="Andrzejewski T.M."/>
            <person name="Davidsen T.M."/>
            <person name="Wayne K.J."/>
            <person name="Tettelin H."/>
            <person name="Glass J.I."/>
            <person name="Rusch D."/>
            <person name="Podicherti R."/>
            <person name="Tsui H.-C.T."/>
            <person name="Winkler M.E."/>
        </authorList>
    </citation>
    <scope>NUCLEOTIDE SEQUENCE</scope>
</reference>
<dbReference type="GO" id="GO:0004129">
    <property type="term" value="F:cytochrome-c oxidase activity"/>
    <property type="evidence" value="ECO:0007669"/>
    <property type="project" value="InterPro"/>
</dbReference>
<dbReference type="Gene3D" id="1.20.120.80">
    <property type="entry name" value="Cytochrome c oxidase, subunit III, four-helix bundle"/>
    <property type="match status" value="1"/>
</dbReference>
<dbReference type="Pfam" id="PF00510">
    <property type="entry name" value="COX3"/>
    <property type="match status" value="1"/>
</dbReference>
<feature type="transmembrane region" description="Helical" evidence="7">
    <location>
        <begin position="230"/>
        <end position="252"/>
    </location>
</feature>
<sequence length="255" mass="28808">MAQEHTATEDHGEHEATSTGLNHRKMLMWAFLGSDCMFFGSLIATYLVYQGKSLSGPLPIDVFDIPVTSVSTFVLLMSSMSMVLAYSALTRGNTKAFRIWMVSTAIMGSTFLGFQVYEFSSFSTNHIHFECSEVAEKIQHGEHIKAGQDYFYQKECLDQNGLLKADHHVDEEYGLKPQTNLFGTTFFTLTGFHGAHVTLGVIWLLSIFFLSFKKGVITREKNLDVDLAALYWHFVDVVWIVIFTVVYLFGVFEGF</sequence>
<comment type="similarity">
    <text evidence="2">Belongs to the cytochrome c oxidase subunit 3 family.</text>
</comment>
<keyword evidence="6 7" id="KW-0472">Membrane</keyword>
<dbReference type="GO" id="GO:0019646">
    <property type="term" value="P:aerobic electron transport chain"/>
    <property type="evidence" value="ECO:0007669"/>
    <property type="project" value="InterPro"/>
</dbReference>
<dbReference type="InterPro" id="IPR000298">
    <property type="entry name" value="Cyt_c_oxidase-like_su3"/>
</dbReference>
<evidence type="ECO:0000259" key="8">
    <source>
        <dbReference type="PROSITE" id="PS50253"/>
    </source>
</evidence>
<organism evidence="9">
    <name type="scientific">marine metagenome</name>
    <dbReference type="NCBI Taxonomy" id="408172"/>
    <lineage>
        <taxon>unclassified sequences</taxon>
        <taxon>metagenomes</taxon>
        <taxon>ecological metagenomes</taxon>
    </lineage>
</organism>
<evidence type="ECO:0000256" key="5">
    <source>
        <dbReference type="ARBA" id="ARBA00022989"/>
    </source>
</evidence>
<dbReference type="GO" id="GO:0005886">
    <property type="term" value="C:plasma membrane"/>
    <property type="evidence" value="ECO:0007669"/>
    <property type="project" value="UniProtKB-SubCell"/>
</dbReference>
<feature type="domain" description="Heme-copper oxidase subunit III family profile" evidence="8">
    <location>
        <begin position="1"/>
        <end position="251"/>
    </location>
</feature>
<keyword evidence="4 7" id="KW-0812">Transmembrane</keyword>
<evidence type="ECO:0000256" key="3">
    <source>
        <dbReference type="ARBA" id="ARBA00022475"/>
    </source>
</evidence>
<protein>
    <recommendedName>
        <fullName evidence="8">Heme-copper oxidase subunit III family profile domain-containing protein</fullName>
    </recommendedName>
</protein>